<keyword evidence="4" id="KW-1185">Reference proteome</keyword>
<evidence type="ECO:0000313" key="4">
    <source>
        <dbReference type="Proteomes" id="UP000283387"/>
    </source>
</evidence>
<evidence type="ECO:0000259" key="2">
    <source>
        <dbReference type="Pfam" id="PF01569"/>
    </source>
</evidence>
<feature type="transmembrane region" description="Helical" evidence="1">
    <location>
        <begin position="43"/>
        <end position="65"/>
    </location>
</feature>
<evidence type="ECO:0000313" key="3">
    <source>
        <dbReference type="EMBL" id="RKD92357.1"/>
    </source>
</evidence>
<feature type="transmembrane region" description="Helical" evidence="1">
    <location>
        <begin position="104"/>
        <end position="123"/>
    </location>
</feature>
<feature type="transmembrane region" description="Helical" evidence="1">
    <location>
        <begin position="155"/>
        <end position="175"/>
    </location>
</feature>
<dbReference type="Pfam" id="PF01569">
    <property type="entry name" value="PAP2"/>
    <property type="match status" value="1"/>
</dbReference>
<feature type="transmembrane region" description="Helical" evidence="1">
    <location>
        <begin position="129"/>
        <end position="148"/>
    </location>
</feature>
<dbReference type="RefSeq" id="WP_120273578.1">
    <property type="nucleotide sequence ID" value="NZ_RAPN01000001.1"/>
</dbReference>
<feature type="domain" description="Phosphatidic acid phosphatase type 2/haloperoxidase" evidence="2">
    <location>
        <begin position="130"/>
        <end position="200"/>
    </location>
</feature>
<name>A0A419WA71_9BACT</name>
<protein>
    <submittedName>
        <fullName evidence="3">PAP2 superfamily protein</fullName>
    </submittedName>
</protein>
<dbReference type="EMBL" id="RAPN01000001">
    <property type="protein sequence ID" value="RKD92357.1"/>
    <property type="molecule type" value="Genomic_DNA"/>
</dbReference>
<keyword evidence="1" id="KW-0472">Membrane</keyword>
<dbReference type="CDD" id="cd01610">
    <property type="entry name" value="PAP2_like"/>
    <property type="match status" value="1"/>
</dbReference>
<accession>A0A419WA71</accession>
<feature type="transmembrane region" description="Helical" evidence="1">
    <location>
        <begin position="80"/>
        <end position="97"/>
    </location>
</feature>
<evidence type="ECO:0000256" key="1">
    <source>
        <dbReference type="SAM" id="Phobius"/>
    </source>
</evidence>
<dbReference type="InterPro" id="IPR000326">
    <property type="entry name" value="PAP2/HPO"/>
</dbReference>
<dbReference type="OrthoDB" id="9786064at2"/>
<dbReference type="InterPro" id="IPR036938">
    <property type="entry name" value="PAP2/HPO_sf"/>
</dbReference>
<dbReference type="AlphaFoldDB" id="A0A419WA71"/>
<proteinExistence type="predicted"/>
<dbReference type="Proteomes" id="UP000283387">
    <property type="component" value="Unassembled WGS sequence"/>
</dbReference>
<feature type="transmembrane region" description="Helical" evidence="1">
    <location>
        <begin position="181"/>
        <end position="200"/>
    </location>
</feature>
<keyword evidence="1" id="KW-0812">Transmembrane</keyword>
<reference evidence="3 4" key="1">
    <citation type="submission" date="2018-09" db="EMBL/GenBank/DDBJ databases">
        <title>Genomic Encyclopedia of Archaeal and Bacterial Type Strains, Phase II (KMG-II): from individual species to whole genera.</title>
        <authorList>
            <person name="Goeker M."/>
        </authorList>
    </citation>
    <scope>NUCLEOTIDE SEQUENCE [LARGE SCALE GENOMIC DNA]</scope>
    <source>
        <strain evidence="3 4">DSM 27148</strain>
    </source>
</reference>
<dbReference type="SUPFAM" id="SSF48317">
    <property type="entry name" value="Acid phosphatase/Vanadium-dependent haloperoxidase"/>
    <property type="match status" value="1"/>
</dbReference>
<keyword evidence="1" id="KW-1133">Transmembrane helix</keyword>
<comment type="caution">
    <text evidence="3">The sequence shown here is derived from an EMBL/GenBank/DDBJ whole genome shotgun (WGS) entry which is preliminary data.</text>
</comment>
<dbReference type="Gene3D" id="1.20.144.10">
    <property type="entry name" value="Phosphatidic acid phosphatase type 2/haloperoxidase"/>
    <property type="match status" value="1"/>
</dbReference>
<feature type="transmembrane region" description="Helical" evidence="1">
    <location>
        <begin position="12"/>
        <end position="36"/>
    </location>
</feature>
<gene>
    <name evidence="3" type="ORF">BC643_2728</name>
</gene>
<sequence length="201" mass="22415">MIQKLAKAVSFLFHPLLMPTFGFLLLMNTGFYFALISYEAKKFILLIVIMSTFLLPLISMSFMLFSPRFKINLDKSSDRVLPLLSTAVFYYLGYYFLGKVPIYPIYRIVLIASVLTIAILLIISIKWKISAHLAGIGGLIGAFLALSLRMNINSSLLLASLIFVAGIVGTARIVLGKHTPLQVYAGFFLGFAVNYLIMAWI</sequence>
<organism evidence="3 4">
    <name type="scientific">Mangrovibacterium diazotrophicum</name>
    <dbReference type="NCBI Taxonomy" id="1261403"/>
    <lineage>
        <taxon>Bacteria</taxon>
        <taxon>Pseudomonadati</taxon>
        <taxon>Bacteroidota</taxon>
        <taxon>Bacteroidia</taxon>
        <taxon>Marinilabiliales</taxon>
        <taxon>Prolixibacteraceae</taxon>
        <taxon>Mangrovibacterium</taxon>
    </lineage>
</organism>